<feature type="transmembrane region" description="Helical" evidence="8">
    <location>
        <begin position="118"/>
        <end position="137"/>
    </location>
</feature>
<organism evidence="11">
    <name type="scientific">Homalodisca liturata</name>
    <dbReference type="NCBI Taxonomy" id="320908"/>
    <lineage>
        <taxon>Eukaryota</taxon>
        <taxon>Metazoa</taxon>
        <taxon>Ecdysozoa</taxon>
        <taxon>Arthropoda</taxon>
        <taxon>Hexapoda</taxon>
        <taxon>Insecta</taxon>
        <taxon>Pterygota</taxon>
        <taxon>Neoptera</taxon>
        <taxon>Paraneoptera</taxon>
        <taxon>Hemiptera</taxon>
        <taxon>Auchenorrhyncha</taxon>
        <taxon>Membracoidea</taxon>
        <taxon>Cicadellidae</taxon>
        <taxon>Cicadellinae</taxon>
        <taxon>Proconiini</taxon>
        <taxon>Homalodisca</taxon>
    </lineage>
</organism>
<comment type="similarity">
    <text evidence="2 8">Belongs to the organo anion transporter (TC 2.A.60) family.</text>
</comment>
<evidence type="ECO:0000256" key="5">
    <source>
        <dbReference type="ARBA" id="ARBA00022989"/>
    </source>
</evidence>
<proteinExistence type="inferred from homology"/>
<feature type="transmembrane region" description="Helical" evidence="8">
    <location>
        <begin position="260"/>
        <end position="287"/>
    </location>
</feature>
<feature type="compositionally biased region" description="Basic and acidic residues" evidence="9">
    <location>
        <begin position="11"/>
        <end position="26"/>
    </location>
</feature>
<evidence type="ECO:0000256" key="2">
    <source>
        <dbReference type="ARBA" id="ARBA00009657"/>
    </source>
</evidence>
<reference evidence="11" key="1">
    <citation type="submission" date="2015-11" db="EMBL/GenBank/DDBJ databases">
        <title>De novo transcriptome assembly of four potential Pierce s Disease insect vectors from Arizona vineyards.</title>
        <authorList>
            <person name="Tassone E.E."/>
        </authorList>
    </citation>
    <scope>NUCLEOTIDE SEQUENCE</scope>
</reference>
<feature type="transmembrane region" description="Helical" evidence="8">
    <location>
        <begin position="452"/>
        <end position="472"/>
    </location>
</feature>
<keyword evidence="8" id="KW-0406">Ion transport</keyword>
<evidence type="ECO:0000256" key="3">
    <source>
        <dbReference type="ARBA" id="ARBA00022475"/>
    </source>
</evidence>
<protein>
    <recommendedName>
        <fullName evidence="8">Solute carrier organic anion transporter family member</fullName>
    </recommendedName>
</protein>
<dbReference type="Pfam" id="PF03137">
    <property type="entry name" value="OATP"/>
    <property type="match status" value="1"/>
</dbReference>
<evidence type="ECO:0000259" key="10">
    <source>
        <dbReference type="PROSITE" id="PS51465"/>
    </source>
</evidence>
<feature type="transmembrane region" description="Helical" evidence="8">
    <location>
        <begin position="583"/>
        <end position="600"/>
    </location>
</feature>
<dbReference type="InterPro" id="IPR002350">
    <property type="entry name" value="Kazal_dom"/>
</dbReference>
<gene>
    <name evidence="11" type="ORF">g.9100</name>
</gene>
<dbReference type="GO" id="GO:0006811">
    <property type="term" value="P:monoatomic ion transport"/>
    <property type="evidence" value="ECO:0007669"/>
    <property type="project" value="UniProtKB-KW"/>
</dbReference>
<dbReference type="Gene3D" id="1.20.1250.20">
    <property type="entry name" value="MFS general substrate transporter like domains"/>
    <property type="match status" value="1"/>
</dbReference>
<sequence>MANNPETTVKIPEEEKLMTEHSEEPPRVLSGHQTPEEAGMKMRRLTDIALQLQNSPGETSCGLGCVQGKLLQKFANKKAFVSMYGVLGIVTGSTNAYFNGTITTLEKRFKIPSTNTGIIIVGGEISQLFLGLLLNYYGGKGHRPRWIAFGVYTVVAYCLMNALCHLLYGPGQDALFLTEEFGGHLDLNTTARLIDEQNRKGLCQKDGVVSEDCSMDSGSLAPQVILFLAHVMSGIGGSLYYTLGVCYMDDNIQKSKSPALVGLSFFMRMLGPAFGYTMASLCLSIFISPSLTPTITKQDPRWLGAWWIGWLVIAVFQAAFGALIGLFPKTLPRAAARQILANERRKAAEVKTGLKEEMVNEMPASLRDMATTCKKLMRNKILMYNIFASVFYIAGFLPFWTFMPKYIETIYRQSAAFASFITGTVGLIFSGIGILGSSLLISKIKPRARSLAAWNVAVGIFGTLGFISYVFLGCPLNERLSVSLATGVSEATICNQDCQCSFVKYSPVCSPEGRTFVSACHAGCSDYRTLANGSKVYTDCSCVPKTQPAATNLSLESVLDTTAPEDSWFLTEGACRVDCGSRFYIYLAIVCFVKFIGASGRTSNFLVSLRCVDQKDKTVSMALNVLLMTLFAFIPAPILFGHFIDSTCLIWGKTCTRRGNCWLYDADKLKYLTNLTSAAFIAIGTLFDVGVWYSVKDMKVFDEEVEGEGASDNDKTQEMKT</sequence>
<dbReference type="SUPFAM" id="SSF100895">
    <property type="entry name" value="Kazal-type serine protease inhibitors"/>
    <property type="match status" value="1"/>
</dbReference>
<name>A0A1B6IZB0_9HEMI</name>
<feature type="transmembrane region" description="Helical" evidence="8">
    <location>
        <begin position="382"/>
        <end position="403"/>
    </location>
</feature>
<evidence type="ECO:0000256" key="4">
    <source>
        <dbReference type="ARBA" id="ARBA00022692"/>
    </source>
</evidence>
<feature type="transmembrane region" description="Helical" evidence="8">
    <location>
        <begin position="415"/>
        <end position="440"/>
    </location>
</feature>
<dbReference type="EMBL" id="GECU01015449">
    <property type="protein sequence ID" value="JAS92257.1"/>
    <property type="molecule type" value="Transcribed_RNA"/>
</dbReference>
<keyword evidence="4 8" id="KW-0812">Transmembrane</keyword>
<evidence type="ECO:0000256" key="6">
    <source>
        <dbReference type="ARBA" id="ARBA00023136"/>
    </source>
</evidence>
<keyword evidence="3" id="KW-1003">Cell membrane</keyword>
<dbReference type="AlphaFoldDB" id="A0A1B6IZB0"/>
<evidence type="ECO:0000256" key="7">
    <source>
        <dbReference type="ARBA" id="ARBA00023157"/>
    </source>
</evidence>
<feature type="region of interest" description="Disordered" evidence="9">
    <location>
        <begin position="1"/>
        <end position="33"/>
    </location>
</feature>
<dbReference type="PANTHER" id="PTHR11388:SF76">
    <property type="entry name" value="SOLUTE CARRIER ORGANIC ANION TRANSPORTER FAMILY MEMBER"/>
    <property type="match status" value="1"/>
</dbReference>
<keyword evidence="5 8" id="KW-1133">Transmembrane helix</keyword>
<dbReference type="CDD" id="cd17336">
    <property type="entry name" value="MFS_SLCO_OATP"/>
    <property type="match status" value="1"/>
</dbReference>
<feature type="transmembrane region" description="Helical" evidence="8">
    <location>
        <begin position="671"/>
        <end position="693"/>
    </location>
</feature>
<dbReference type="InterPro" id="IPR036058">
    <property type="entry name" value="Kazal_dom_sf"/>
</dbReference>
<evidence type="ECO:0000256" key="8">
    <source>
        <dbReference type="RuleBase" id="RU362056"/>
    </source>
</evidence>
<dbReference type="NCBIfam" id="TIGR00805">
    <property type="entry name" value="oat"/>
    <property type="match status" value="1"/>
</dbReference>
<accession>A0A1B6IZB0</accession>
<feature type="transmembrane region" description="Helical" evidence="8">
    <location>
        <begin position="149"/>
        <end position="168"/>
    </location>
</feature>
<evidence type="ECO:0000256" key="1">
    <source>
        <dbReference type="ARBA" id="ARBA00004651"/>
    </source>
</evidence>
<keyword evidence="8" id="KW-0813">Transport</keyword>
<keyword evidence="6 8" id="KW-0472">Membrane</keyword>
<feature type="transmembrane region" description="Helical" evidence="8">
    <location>
        <begin position="224"/>
        <end position="248"/>
    </location>
</feature>
<dbReference type="PROSITE" id="PS51465">
    <property type="entry name" value="KAZAL_2"/>
    <property type="match status" value="1"/>
</dbReference>
<evidence type="ECO:0000256" key="9">
    <source>
        <dbReference type="SAM" id="MobiDB-lite"/>
    </source>
</evidence>
<dbReference type="InterPro" id="IPR004156">
    <property type="entry name" value="OATP"/>
</dbReference>
<feature type="transmembrane region" description="Helical" evidence="8">
    <location>
        <begin position="79"/>
        <end position="98"/>
    </location>
</feature>
<dbReference type="InterPro" id="IPR036259">
    <property type="entry name" value="MFS_trans_sf"/>
</dbReference>
<dbReference type="SUPFAM" id="SSF103473">
    <property type="entry name" value="MFS general substrate transporter"/>
    <property type="match status" value="1"/>
</dbReference>
<dbReference type="PANTHER" id="PTHR11388">
    <property type="entry name" value="ORGANIC ANION TRANSPORTER"/>
    <property type="match status" value="1"/>
</dbReference>
<dbReference type="Pfam" id="PF07648">
    <property type="entry name" value="Kazal_2"/>
    <property type="match status" value="1"/>
</dbReference>
<evidence type="ECO:0000313" key="11">
    <source>
        <dbReference type="EMBL" id="JAS92257.1"/>
    </source>
</evidence>
<feature type="transmembrane region" description="Helical" evidence="8">
    <location>
        <begin position="307"/>
        <end position="327"/>
    </location>
</feature>
<comment type="subcellular location">
    <subcellularLocation>
        <location evidence="1 8">Cell membrane</location>
        <topology evidence="1 8">Multi-pass membrane protein</topology>
    </subcellularLocation>
</comment>
<dbReference type="GO" id="GO:0015347">
    <property type="term" value="F:sodium-independent organic anion transmembrane transporter activity"/>
    <property type="evidence" value="ECO:0007669"/>
    <property type="project" value="TreeGrafter"/>
</dbReference>
<keyword evidence="7" id="KW-1015">Disulfide bond</keyword>
<dbReference type="GO" id="GO:0016323">
    <property type="term" value="C:basolateral plasma membrane"/>
    <property type="evidence" value="ECO:0007669"/>
    <property type="project" value="TreeGrafter"/>
</dbReference>
<dbReference type="GO" id="GO:0043252">
    <property type="term" value="P:sodium-independent organic anion transport"/>
    <property type="evidence" value="ECO:0007669"/>
    <property type="project" value="TreeGrafter"/>
</dbReference>
<feature type="transmembrane region" description="Helical" evidence="8">
    <location>
        <begin position="621"/>
        <end position="644"/>
    </location>
</feature>
<feature type="domain" description="Kazal-like" evidence="10">
    <location>
        <begin position="488"/>
        <end position="544"/>
    </location>
</feature>